<organism evidence="3">
    <name type="scientific">Sesamum calycinum</name>
    <dbReference type="NCBI Taxonomy" id="2727403"/>
    <lineage>
        <taxon>Eukaryota</taxon>
        <taxon>Viridiplantae</taxon>
        <taxon>Streptophyta</taxon>
        <taxon>Embryophyta</taxon>
        <taxon>Tracheophyta</taxon>
        <taxon>Spermatophyta</taxon>
        <taxon>Magnoliopsida</taxon>
        <taxon>eudicotyledons</taxon>
        <taxon>Gunneridae</taxon>
        <taxon>Pentapetalae</taxon>
        <taxon>asterids</taxon>
        <taxon>lamiids</taxon>
        <taxon>Lamiales</taxon>
        <taxon>Pedaliaceae</taxon>
        <taxon>Sesamum</taxon>
    </lineage>
</organism>
<keyword evidence="2" id="KW-0812">Transmembrane</keyword>
<protein>
    <submittedName>
        <fullName evidence="3">Uncharacterized protein</fullName>
    </submittedName>
</protein>
<evidence type="ECO:0000313" key="3">
    <source>
        <dbReference type="EMBL" id="KAL0357127.1"/>
    </source>
</evidence>
<dbReference type="EMBL" id="JACGWM010000008">
    <property type="protein sequence ID" value="KAL0357127.1"/>
    <property type="molecule type" value="Genomic_DNA"/>
</dbReference>
<feature type="region of interest" description="Disordered" evidence="1">
    <location>
        <begin position="1"/>
        <end position="30"/>
    </location>
</feature>
<evidence type="ECO:0000256" key="2">
    <source>
        <dbReference type="SAM" id="Phobius"/>
    </source>
</evidence>
<accession>A0AAW2PMQ0</accession>
<feature type="transmembrane region" description="Helical" evidence="2">
    <location>
        <begin position="67"/>
        <end position="87"/>
    </location>
</feature>
<reference evidence="3" key="1">
    <citation type="submission" date="2020-06" db="EMBL/GenBank/DDBJ databases">
        <authorList>
            <person name="Li T."/>
            <person name="Hu X."/>
            <person name="Zhang T."/>
            <person name="Song X."/>
            <person name="Zhang H."/>
            <person name="Dai N."/>
            <person name="Sheng W."/>
            <person name="Hou X."/>
            <person name="Wei L."/>
        </authorList>
    </citation>
    <scope>NUCLEOTIDE SEQUENCE</scope>
    <source>
        <strain evidence="3">KEN8</strain>
        <tissue evidence="3">Leaf</tissue>
    </source>
</reference>
<dbReference type="PANTHER" id="PTHR34112">
    <property type="entry name" value="C-JUN-AMINO-TERMINAL KINASE-INTERACTING PROTEIN"/>
    <property type="match status" value="1"/>
</dbReference>
<proteinExistence type="predicted"/>
<dbReference type="AlphaFoldDB" id="A0AAW2PMQ0"/>
<evidence type="ECO:0000256" key="1">
    <source>
        <dbReference type="SAM" id="MobiDB-lite"/>
    </source>
</evidence>
<name>A0AAW2PMQ0_9LAMI</name>
<reference evidence="3" key="2">
    <citation type="journal article" date="2024" name="Plant">
        <title>Genomic evolution and insights into agronomic trait innovations of Sesamum species.</title>
        <authorList>
            <person name="Miao H."/>
            <person name="Wang L."/>
            <person name="Qu L."/>
            <person name="Liu H."/>
            <person name="Sun Y."/>
            <person name="Le M."/>
            <person name="Wang Q."/>
            <person name="Wei S."/>
            <person name="Zheng Y."/>
            <person name="Lin W."/>
            <person name="Duan Y."/>
            <person name="Cao H."/>
            <person name="Xiong S."/>
            <person name="Wang X."/>
            <person name="Wei L."/>
            <person name="Li C."/>
            <person name="Ma Q."/>
            <person name="Ju M."/>
            <person name="Zhao R."/>
            <person name="Li G."/>
            <person name="Mu C."/>
            <person name="Tian Q."/>
            <person name="Mei H."/>
            <person name="Zhang T."/>
            <person name="Gao T."/>
            <person name="Zhang H."/>
        </authorList>
    </citation>
    <scope>NUCLEOTIDE SEQUENCE</scope>
    <source>
        <strain evidence="3">KEN8</strain>
    </source>
</reference>
<sequence>MERSEPTLVPEWLKNTGNVTGGGSISHSDDHAASRVARNKSFVNSNGHEFGRSSSSERTTSSYFRRVPVATVLVILGLTVVLVGVNATGTGRRMYMILVIKTSQFWGTIGIGTFQIH</sequence>
<keyword evidence="2" id="KW-0472">Membrane</keyword>
<gene>
    <name evidence="3" type="ORF">Scaly_1398400</name>
</gene>
<keyword evidence="2" id="KW-1133">Transmembrane helix</keyword>
<comment type="caution">
    <text evidence="3">The sequence shown here is derived from an EMBL/GenBank/DDBJ whole genome shotgun (WGS) entry which is preliminary data.</text>
</comment>
<dbReference type="PANTHER" id="PTHR34112:SF13">
    <property type="entry name" value="OS04G0448200 PROTEIN"/>
    <property type="match status" value="1"/>
</dbReference>